<dbReference type="Pfam" id="PF00400">
    <property type="entry name" value="WD40"/>
    <property type="match status" value="4"/>
</dbReference>
<evidence type="ECO:0000256" key="1">
    <source>
        <dbReference type="ARBA" id="ARBA00022574"/>
    </source>
</evidence>
<evidence type="ECO:0000256" key="7">
    <source>
        <dbReference type="PROSITE-ProRule" id="PRU00221"/>
    </source>
</evidence>
<dbReference type="InParanoid" id="A0A168N1S5"/>
<evidence type="ECO:0000256" key="3">
    <source>
        <dbReference type="ARBA" id="ARBA00022737"/>
    </source>
</evidence>
<dbReference type="PROSITE" id="PS50082">
    <property type="entry name" value="WD_REPEATS_2"/>
    <property type="match status" value="3"/>
</dbReference>
<dbReference type="InterPro" id="IPR020472">
    <property type="entry name" value="WD40_PAC1"/>
</dbReference>
<dbReference type="STRING" id="4829.A0A168N1S5"/>
<feature type="repeat" description="WD" evidence="7">
    <location>
        <begin position="280"/>
        <end position="312"/>
    </location>
</feature>
<dbReference type="InterPro" id="IPR019775">
    <property type="entry name" value="WD40_repeat_CS"/>
</dbReference>
<keyword evidence="3" id="KW-0677">Repeat</keyword>
<dbReference type="AlphaFoldDB" id="A0A168N1S5"/>
<evidence type="ECO:0000256" key="6">
    <source>
        <dbReference type="ARBA" id="ARBA00040390"/>
    </source>
</evidence>
<evidence type="ECO:0000313" key="9">
    <source>
        <dbReference type="Proteomes" id="UP000078561"/>
    </source>
</evidence>
<gene>
    <name evidence="8" type="primary">ABSGL_05282.1 scaffold 6884</name>
</gene>
<dbReference type="EMBL" id="LT552933">
    <property type="protein sequence ID" value="SAL99637.1"/>
    <property type="molecule type" value="Genomic_DNA"/>
</dbReference>
<dbReference type="OrthoDB" id="408728at2759"/>
<feature type="repeat" description="WD" evidence="7">
    <location>
        <begin position="145"/>
        <end position="186"/>
    </location>
</feature>
<keyword evidence="9" id="KW-1185">Reference proteome</keyword>
<dbReference type="SUPFAM" id="SSF50978">
    <property type="entry name" value="WD40 repeat-like"/>
    <property type="match status" value="1"/>
</dbReference>
<proteinExistence type="inferred from homology"/>
<dbReference type="SMART" id="SM00320">
    <property type="entry name" value="WD40"/>
    <property type="match status" value="6"/>
</dbReference>
<comment type="similarity">
    <text evidence="5">Belongs to the WD repeat STRAP family.</text>
</comment>
<keyword evidence="1 7" id="KW-0853">WD repeat</keyword>
<dbReference type="InterPro" id="IPR036322">
    <property type="entry name" value="WD40_repeat_dom_sf"/>
</dbReference>
<dbReference type="PANTHER" id="PTHR19877:SF13">
    <property type="entry name" value="SERINE-THREONINE KINASE RECEPTOR-ASSOCIATED PROTEIN"/>
    <property type="match status" value="1"/>
</dbReference>
<dbReference type="CDD" id="cd00200">
    <property type="entry name" value="WD40"/>
    <property type="match status" value="1"/>
</dbReference>
<protein>
    <recommendedName>
        <fullName evidence="6">Serine-threonine kinase receptor-associated protein</fullName>
    </recommendedName>
</protein>
<feature type="repeat" description="WD" evidence="7">
    <location>
        <begin position="61"/>
        <end position="102"/>
    </location>
</feature>
<dbReference type="PANTHER" id="PTHR19877">
    <property type="entry name" value="EUKARYOTIC TRANSLATION INITIATION FACTOR 3 SUBUNIT I"/>
    <property type="match status" value="1"/>
</dbReference>
<accession>A0A168N1S5</accession>
<evidence type="ECO:0000256" key="5">
    <source>
        <dbReference type="ARBA" id="ARBA00038394"/>
    </source>
</evidence>
<evidence type="ECO:0000256" key="4">
    <source>
        <dbReference type="ARBA" id="ARBA00023187"/>
    </source>
</evidence>
<dbReference type="PRINTS" id="PR00320">
    <property type="entry name" value="GPROTEINBRPT"/>
</dbReference>
<evidence type="ECO:0000313" key="8">
    <source>
        <dbReference type="EMBL" id="SAL99637.1"/>
    </source>
</evidence>
<keyword evidence="4" id="KW-0508">mRNA splicing</keyword>
<reference evidence="8" key="1">
    <citation type="submission" date="2016-04" db="EMBL/GenBank/DDBJ databases">
        <authorList>
            <person name="Evans L.H."/>
            <person name="Alamgir A."/>
            <person name="Owens N."/>
            <person name="Weber N.D."/>
            <person name="Virtaneva K."/>
            <person name="Barbian K."/>
            <person name="Babar A."/>
            <person name="Rosenke K."/>
        </authorList>
    </citation>
    <scope>NUCLEOTIDE SEQUENCE [LARGE SCALE GENOMIC DNA]</scope>
    <source>
        <strain evidence="8">CBS 101.48</strain>
    </source>
</reference>
<sequence>MNKSNTQQQQIQPLTCHGHTRPVVDLQFSDPIADGPLLISSCKDGNPMLRNGVTGDWIGTFQGHKGAVWSSRLTRQGHLAVTGSADFTAKVWNAYSGATLHTFQHDHIVRAVDVSGDGTRIATGGKEAKLRLFDLFRPDAPPLEAVGHTAMIRSVVWDDLRHRLLTAGEDGLIRIWDLRTMRHTDTITCPAPISDMTLAVDRSCLMWTSGNTANFWNVDSLFLPTLLSSLHHDDITTHVLQNSLSSVSLHPNHTTFAAGSNDDLWVRIHDFATGEEKEIYKGHHGPIHTVSFSPDGEILATGSEDGTVRLWKTGPTTTSYGLWKSNNSP</sequence>
<keyword evidence="2" id="KW-0507">mRNA processing</keyword>
<dbReference type="GO" id="GO:0000387">
    <property type="term" value="P:spliceosomal snRNP assembly"/>
    <property type="evidence" value="ECO:0007669"/>
    <property type="project" value="TreeGrafter"/>
</dbReference>
<dbReference type="InterPro" id="IPR015943">
    <property type="entry name" value="WD40/YVTN_repeat-like_dom_sf"/>
</dbReference>
<dbReference type="InterPro" id="IPR001680">
    <property type="entry name" value="WD40_rpt"/>
</dbReference>
<name>A0A168N1S5_ABSGL</name>
<dbReference type="GO" id="GO:0003723">
    <property type="term" value="F:RNA binding"/>
    <property type="evidence" value="ECO:0007669"/>
    <property type="project" value="TreeGrafter"/>
</dbReference>
<dbReference type="Gene3D" id="2.130.10.10">
    <property type="entry name" value="YVTN repeat-like/Quinoprotein amine dehydrogenase"/>
    <property type="match status" value="2"/>
</dbReference>
<dbReference type="PROSITE" id="PS50294">
    <property type="entry name" value="WD_REPEATS_REGION"/>
    <property type="match status" value="3"/>
</dbReference>
<dbReference type="PROSITE" id="PS00678">
    <property type="entry name" value="WD_REPEATS_1"/>
    <property type="match status" value="1"/>
</dbReference>
<dbReference type="OMA" id="DGFYGLW"/>
<evidence type="ECO:0000256" key="2">
    <source>
        <dbReference type="ARBA" id="ARBA00022664"/>
    </source>
</evidence>
<organism evidence="8">
    <name type="scientific">Absidia glauca</name>
    <name type="common">Pin mould</name>
    <dbReference type="NCBI Taxonomy" id="4829"/>
    <lineage>
        <taxon>Eukaryota</taxon>
        <taxon>Fungi</taxon>
        <taxon>Fungi incertae sedis</taxon>
        <taxon>Mucoromycota</taxon>
        <taxon>Mucoromycotina</taxon>
        <taxon>Mucoromycetes</taxon>
        <taxon>Mucorales</taxon>
        <taxon>Cunninghamellaceae</taxon>
        <taxon>Absidia</taxon>
    </lineage>
</organism>
<dbReference type="GO" id="GO:0032797">
    <property type="term" value="C:SMN complex"/>
    <property type="evidence" value="ECO:0007669"/>
    <property type="project" value="TreeGrafter"/>
</dbReference>
<dbReference type="Proteomes" id="UP000078561">
    <property type="component" value="Unassembled WGS sequence"/>
</dbReference>